<sequence length="173" mass="18433">MIYSLGTLSPRIAENVYVADSADVIGNVEIGSGSSVWFNTVLRADNDLIRIGTGSNIQDGTVIHVDEGIPTLIGDNVTVGHNTMIHGCTLEDGCLVGIGTTILDYAVVGAHSIVGANSLITERKTYPSRSLILGSPAKVVRDLTDEEVSLLEWTAAHYSKNAAHFRNNLRAVD</sequence>
<dbReference type="PANTHER" id="PTHR13061">
    <property type="entry name" value="DYNACTIN SUBUNIT P25"/>
    <property type="match status" value="1"/>
</dbReference>
<organism evidence="1">
    <name type="scientific">hydrothermal vent metagenome</name>
    <dbReference type="NCBI Taxonomy" id="652676"/>
    <lineage>
        <taxon>unclassified sequences</taxon>
        <taxon>metagenomes</taxon>
        <taxon>ecological metagenomes</taxon>
    </lineage>
</organism>
<dbReference type="InterPro" id="IPR011004">
    <property type="entry name" value="Trimer_LpxA-like_sf"/>
</dbReference>
<dbReference type="SUPFAM" id="SSF51161">
    <property type="entry name" value="Trimeric LpxA-like enzymes"/>
    <property type="match status" value="1"/>
</dbReference>
<proteinExistence type="predicted"/>
<name>A0A160TVV2_9ZZZZ</name>
<dbReference type="InterPro" id="IPR050484">
    <property type="entry name" value="Transf_Hexapept/Carb_Anhydrase"/>
</dbReference>
<gene>
    <name evidence="1" type="ORF">MGWOODY_XGa1908</name>
</gene>
<evidence type="ECO:0000313" key="1">
    <source>
        <dbReference type="EMBL" id="CUS54918.1"/>
    </source>
</evidence>
<protein>
    <submittedName>
        <fullName evidence="1">Carbonic anhydrase, family 3</fullName>
    </submittedName>
</protein>
<dbReference type="CDD" id="cd04645">
    <property type="entry name" value="LbH_gamma_CA_like"/>
    <property type="match status" value="1"/>
</dbReference>
<dbReference type="AlphaFoldDB" id="A0A160TVV2"/>
<reference evidence="1" key="1">
    <citation type="submission" date="2015-10" db="EMBL/GenBank/DDBJ databases">
        <authorList>
            <person name="Gilbert D.G."/>
        </authorList>
    </citation>
    <scope>NUCLEOTIDE SEQUENCE</scope>
</reference>
<dbReference type="Gene3D" id="2.160.10.10">
    <property type="entry name" value="Hexapeptide repeat proteins"/>
    <property type="match status" value="1"/>
</dbReference>
<dbReference type="EMBL" id="CZRL01000106">
    <property type="protein sequence ID" value="CUS54918.1"/>
    <property type="molecule type" value="Genomic_DNA"/>
</dbReference>
<dbReference type="PANTHER" id="PTHR13061:SF29">
    <property type="entry name" value="GAMMA CARBONIC ANHYDRASE-LIKE 1, MITOCHONDRIAL-RELATED"/>
    <property type="match status" value="1"/>
</dbReference>
<accession>A0A160TVV2</accession>
<dbReference type="InterPro" id="IPR047324">
    <property type="entry name" value="LbH_gamma_CA-like"/>
</dbReference>